<feature type="compositionally biased region" description="Basic and acidic residues" evidence="1">
    <location>
        <begin position="676"/>
        <end position="691"/>
    </location>
</feature>
<evidence type="ECO:0000313" key="3">
    <source>
        <dbReference type="Ensembl" id="ENSFCTP00005025694.1"/>
    </source>
</evidence>
<reference evidence="3 4" key="1">
    <citation type="submission" date="2021-02" db="EMBL/GenBank/DDBJ databases">
        <title>Safari Cat Assemblies.</title>
        <authorList>
            <person name="Bredemeyer K.R."/>
            <person name="Murphy W.J."/>
        </authorList>
    </citation>
    <scope>NUCLEOTIDE SEQUENCE [LARGE SCALE GENOMIC DNA]</scope>
</reference>
<protein>
    <recommendedName>
        <fullName evidence="2">CUE domain-containing protein</fullName>
    </recommendedName>
</protein>
<dbReference type="GeneTree" id="ENSGT00390000018806"/>
<proteinExistence type="predicted"/>
<dbReference type="CDD" id="cd14364">
    <property type="entry name" value="CUE_ASCC2"/>
    <property type="match status" value="1"/>
</dbReference>
<gene>
    <name evidence="3" type="primary">ASCC2</name>
</gene>
<dbReference type="Gene3D" id="1.10.8.10">
    <property type="entry name" value="DNA helicase RuvA subunit, C-terminal domain"/>
    <property type="match status" value="1"/>
</dbReference>
<evidence type="ECO:0000259" key="2">
    <source>
        <dbReference type="PROSITE" id="PS51140"/>
    </source>
</evidence>
<feature type="domain" description="CUE" evidence="2">
    <location>
        <begin position="426"/>
        <end position="469"/>
    </location>
</feature>
<organism evidence="3 4">
    <name type="scientific">Felis catus</name>
    <name type="common">Cat</name>
    <name type="synonym">Felis silvestris catus</name>
    <dbReference type="NCBI Taxonomy" id="9685"/>
    <lineage>
        <taxon>Eukaryota</taxon>
        <taxon>Metazoa</taxon>
        <taxon>Chordata</taxon>
        <taxon>Craniata</taxon>
        <taxon>Vertebrata</taxon>
        <taxon>Euteleostomi</taxon>
        <taxon>Mammalia</taxon>
        <taxon>Eutheria</taxon>
        <taxon>Laurasiatheria</taxon>
        <taxon>Carnivora</taxon>
        <taxon>Feliformia</taxon>
        <taxon>Felidae</taxon>
        <taxon>Felinae</taxon>
        <taxon>Felis</taxon>
    </lineage>
</organism>
<dbReference type="InterPro" id="IPR003892">
    <property type="entry name" value="CUE"/>
</dbReference>
<accession>A0ABI7XT25</accession>
<dbReference type="SMART" id="SM00546">
    <property type="entry name" value="CUE"/>
    <property type="match status" value="1"/>
</dbReference>
<dbReference type="PANTHER" id="PTHR21494">
    <property type="entry name" value="ACTIVATING SIGNAL COINTEGRATOR 1 COMPLEX SUBUNIT 2 ASC-1 COMPLEX SUBUNIT P100"/>
    <property type="match status" value="1"/>
</dbReference>
<dbReference type="Proteomes" id="UP000823872">
    <property type="component" value="Chromosome D3"/>
</dbReference>
<name>A0ABI7XT25_FELCA</name>
<evidence type="ECO:0000256" key="1">
    <source>
        <dbReference type="SAM" id="MobiDB-lite"/>
    </source>
</evidence>
<dbReference type="InterPro" id="IPR052586">
    <property type="entry name" value="ASCC2"/>
</dbReference>
<dbReference type="PROSITE" id="PS51140">
    <property type="entry name" value="CUE"/>
    <property type="match status" value="1"/>
</dbReference>
<evidence type="ECO:0000313" key="4">
    <source>
        <dbReference type="Proteomes" id="UP000823872"/>
    </source>
</evidence>
<sequence>MPSLPLDQLQITHTDLKTGKLRTSPALHPEQKADRYFVLYKPPPKDNIPALVEEYLERATFVANDLDWLLALPHDKFWCQVIFDETLQKCLDSYLRYVPRKFDEWVAPAPEVVDMQKRLHRSVFLTFLRMSTHKESKDHFISPSAFGEILYNNFLFDIPKILDLCVLFGKGNSPLLQKMIGNIFIQQPSYYNDLDETMPTILQELKDIVLYLCDTCTTLWAFLDIFPLACQTFQKHDFCYRLASFYEIAIPELESAIKKRRLEDSKLLGDLWQRLSHSRKKLLEIFHILMNQICLLPVLENSCDNIQGFIEEFLQIFSSLLQEKRFLRDYDTLFPVADDVSLLQQASAVLDETRTAYILQAVESAWEGVDRQKATDAKDPPVAADPNGVIAMVEPVSGPFSHLENSEEEECMGAAAPLGPPVCGVELDSLISQVKDLLPDLGEGFILACLEHYSYNPEQVINNILEERLAPALSQLDRSLDRQVKPDPTPLLTSRHNVFQNDEFDVFSRDTVDLSRVHKGRRKEENTRSLLNDKREVVAQRQRYEQYSVVVEEVPLQPGEGLPYRGDDYEDEYDDTYDGNQVGANDADSDDELISRRPFTIPQVLRTKVPGEGQEEDEEEEEEEAEDEAPKPDHFVQDPAVLREKAEARRMAFLARKGYRHDSSTAVAGSPRGHGQNRETTQERRKKEANKATRANHNRRTMADRKRSKGMIPS</sequence>
<dbReference type="InterPro" id="IPR041800">
    <property type="entry name" value="ASCC2_CUE"/>
</dbReference>
<feature type="compositionally biased region" description="Basic and acidic residues" evidence="1">
    <location>
        <begin position="628"/>
        <end position="650"/>
    </location>
</feature>
<feature type="compositionally biased region" description="Acidic residues" evidence="1">
    <location>
        <begin position="568"/>
        <end position="577"/>
    </location>
</feature>
<keyword evidence="4" id="KW-1185">Reference proteome</keyword>
<dbReference type="SUPFAM" id="SSF46934">
    <property type="entry name" value="UBA-like"/>
    <property type="match status" value="1"/>
</dbReference>
<dbReference type="Ensembl" id="ENSFCTT00005036990.1">
    <property type="protein sequence ID" value="ENSFCTP00005025694.1"/>
    <property type="gene ID" value="ENSFCTG00005013038.1"/>
</dbReference>
<dbReference type="PANTHER" id="PTHR21494:SF0">
    <property type="entry name" value="ACTIVATING SIGNAL COINTEGRATOR 1 COMPLEX SUBUNIT 2"/>
    <property type="match status" value="1"/>
</dbReference>
<feature type="compositionally biased region" description="Acidic residues" evidence="1">
    <location>
        <begin position="613"/>
        <end position="627"/>
    </location>
</feature>
<reference evidence="3" key="2">
    <citation type="submission" date="2025-08" db="UniProtKB">
        <authorList>
            <consortium name="Ensembl"/>
        </authorList>
    </citation>
    <scope>IDENTIFICATION</scope>
    <source>
        <strain evidence="3">breed Abyssinian</strain>
    </source>
</reference>
<dbReference type="InterPro" id="IPR009060">
    <property type="entry name" value="UBA-like_sf"/>
</dbReference>
<reference evidence="3" key="3">
    <citation type="submission" date="2025-09" db="UniProtKB">
        <authorList>
            <consortium name="Ensembl"/>
        </authorList>
    </citation>
    <scope>IDENTIFICATION</scope>
    <source>
        <strain evidence="3">breed Abyssinian</strain>
    </source>
</reference>
<feature type="region of interest" description="Disordered" evidence="1">
    <location>
        <begin position="557"/>
        <end position="714"/>
    </location>
</feature>
<dbReference type="Pfam" id="PF02845">
    <property type="entry name" value="CUE"/>
    <property type="match status" value="1"/>
</dbReference>